<name>A0A8S1NFB1_PARPR</name>
<evidence type="ECO:0000313" key="2">
    <source>
        <dbReference type="Proteomes" id="UP000688137"/>
    </source>
</evidence>
<protein>
    <submittedName>
        <fullName evidence="1">Uncharacterized protein</fullName>
    </submittedName>
</protein>
<dbReference type="AlphaFoldDB" id="A0A8S1NFB1"/>
<reference evidence="1" key="1">
    <citation type="submission" date="2021-01" db="EMBL/GenBank/DDBJ databases">
        <authorList>
            <consortium name="Genoscope - CEA"/>
            <person name="William W."/>
        </authorList>
    </citation>
    <scope>NUCLEOTIDE SEQUENCE</scope>
</reference>
<accession>A0A8S1NFB1</accession>
<sequence>MKFIIQLYYFLNKKYNDGLNLNLLQIDERIKAYRYDSLETIKYYYISIRFKNLIILSILQLVYEFNCCINYSQQQLHVLFDFQEKALNRCAIQLEDGHNNADDMAQTFC</sequence>
<keyword evidence="2" id="KW-1185">Reference proteome</keyword>
<dbReference type="Proteomes" id="UP000688137">
    <property type="component" value="Unassembled WGS sequence"/>
</dbReference>
<proteinExistence type="predicted"/>
<dbReference type="EMBL" id="CAJJDM010000088">
    <property type="protein sequence ID" value="CAD8089969.1"/>
    <property type="molecule type" value="Genomic_DNA"/>
</dbReference>
<comment type="caution">
    <text evidence="1">The sequence shown here is derived from an EMBL/GenBank/DDBJ whole genome shotgun (WGS) entry which is preliminary data.</text>
</comment>
<evidence type="ECO:0000313" key="1">
    <source>
        <dbReference type="EMBL" id="CAD8089969.1"/>
    </source>
</evidence>
<organism evidence="1 2">
    <name type="scientific">Paramecium primaurelia</name>
    <dbReference type="NCBI Taxonomy" id="5886"/>
    <lineage>
        <taxon>Eukaryota</taxon>
        <taxon>Sar</taxon>
        <taxon>Alveolata</taxon>
        <taxon>Ciliophora</taxon>
        <taxon>Intramacronucleata</taxon>
        <taxon>Oligohymenophorea</taxon>
        <taxon>Peniculida</taxon>
        <taxon>Parameciidae</taxon>
        <taxon>Paramecium</taxon>
    </lineage>
</organism>
<gene>
    <name evidence="1" type="ORF">PPRIM_AZ9-3.1.T0850032</name>
</gene>